<evidence type="ECO:0000313" key="13">
    <source>
        <dbReference type="EMBL" id="CAG5110548.1"/>
    </source>
</evidence>
<dbReference type="EMBL" id="OU015567">
    <property type="protein sequence ID" value="CAG5110548.1"/>
    <property type="molecule type" value="Genomic_DNA"/>
</dbReference>
<keyword evidence="7 10" id="KW-0067">ATP-binding</keyword>
<dbReference type="EC" id="2.7.11.1" evidence="2"/>
<dbReference type="SUPFAM" id="SSF56112">
    <property type="entry name" value="Protein kinase-like (PK-like)"/>
    <property type="match status" value="1"/>
</dbReference>
<evidence type="ECO:0000313" key="14">
    <source>
        <dbReference type="Proteomes" id="UP001158576"/>
    </source>
</evidence>
<dbReference type="PROSITE" id="PS00107">
    <property type="entry name" value="PROTEIN_KINASE_ATP"/>
    <property type="match status" value="1"/>
</dbReference>
<keyword evidence="4" id="KW-0808">Transferase</keyword>
<feature type="compositionally biased region" description="Polar residues" evidence="11">
    <location>
        <begin position="482"/>
        <end position="494"/>
    </location>
</feature>
<evidence type="ECO:0000256" key="1">
    <source>
        <dbReference type="ARBA" id="ARBA00010791"/>
    </source>
</evidence>
<keyword evidence="14" id="KW-1185">Reference proteome</keyword>
<dbReference type="PANTHER" id="PTHR24346">
    <property type="entry name" value="MAP/MICROTUBULE AFFINITY-REGULATING KINASE"/>
    <property type="match status" value="1"/>
</dbReference>
<evidence type="ECO:0000256" key="9">
    <source>
        <dbReference type="ARBA" id="ARBA00048679"/>
    </source>
</evidence>
<protein>
    <recommendedName>
        <fullName evidence="2">non-specific serine/threonine protein kinase</fullName>
        <ecNumber evidence="2">2.7.11.1</ecNumber>
    </recommendedName>
</protein>
<evidence type="ECO:0000256" key="10">
    <source>
        <dbReference type="PROSITE-ProRule" id="PRU10141"/>
    </source>
</evidence>
<proteinExistence type="inferred from homology"/>
<dbReference type="InterPro" id="IPR011009">
    <property type="entry name" value="Kinase-like_dom_sf"/>
</dbReference>
<keyword evidence="6" id="KW-0418">Kinase</keyword>
<organism evidence="13 14">
    <name type="scientific">Oikopleura dioica</name>
    <name type="common">Tunicate</name>
    <dbReference type="NCBI Taxonomy" id="34765"/>
    <lineage>
        <taxon>Eukaryota</taxon>
        <taxon>Metazoa</taxon>
        <taxon>Chordata</taxon>
        <taxon>Tunicata</taxon>
        <taxon>Appendicularia</taxon>
        <taxon>Copelata</taxon>
        <taxon>Oikopleuridae</taxon>
        <taxon>Oikopleura</taxon>
    </lineage>
</organism>
<feature type="region of interest" description="Disordered" evidence="11">
    <location>
        <begin position="482"/>
        <end position="549"/>
    </location>
</feature>
<evidence type="ECO:0000256" key="8">
    <source>
        <dbReference type="ARBA" id="ARBA00047899"/>
    </source>
</evidence>
<gene>
    <name evidence="13" type="ORF">OKIOD_LOCUS13701</name>
</gene>
<keyword evidence="5 10" id="KW-0547">Nucleotide-binding</keyword>
<evidence type="ECO:0000256" key="2">
    <source>
        <dbReference type="ARBA" id="ARBA00012513"/>
    </source>
</evidence>
<evidence type="ECO:0000256" key="3">
    <source>
        <dbReference type="ARBA" id="ARBA00022527"/>
    </source>
</evidence>
<accession>A0ABN7SYL9</accession>
<evidence type="ECO:0000259" key="12">
    <source>
        <dbReference type="PROSITE" id="PS50011"/>
    </source>
</evidence>
<feature type="domain" description="Protein kinase" evidence="12">
    <location>
        <begin position="22"/>
        <end position="270"/>
    </location>
</feature>
<evidence type="ECO:0000256" key="6">
    <source>
        <dbReference type="ARBA" id="ARBA00022777"/>
    </source>
</evidence>
<name>A0ABN7SYL9_OIKDI</name>
<comment type="catalytic activity">
    <reaction evidence="9">
        <text>L-seryl-[protein] + ATP = O-phospho-L-seryl-[protein] + ADP + H(+)</text>
        <dbReference type="Rhea" id="RHEA:17989"/>
        <dbReference type="Rhea" id="RHEA-COMP:9863"/>
        <dbReference type="Rhea" id="RHEA-COMP:11604"/>
        <dbReference type="ChEBI" id="CHEBI:15378"/>
        <dbReference type="ChEBI" id="CHEBI:29999"/>
        <dbReference type="ChEBI" id="CHEBI:30616"/>
        <dbReference type="ChEBI" id="CHEBI:83421"/>
        <dbReference type="ChEBI" id="CHEBI:456216"/>
        <dbReference type="EC" id="2.7.11.1"/>
    </reaction>
</comment>
<evidence type="ECO:0000256" key="5">
    <source>
        <dbReference type="ARBA" id="ARBA00022741"/>
    </source>
</evidence>
<dbReference type="PROSITE" id="PS50011">
    <property type="entry name" value="PROTEIN_KINASE_DOM"/>
    <property type="match status" value="1"/>
</dbReference>
<feature type="compositionally biased region" description="Basic and acidic residues" evidence="11">
    <location>
        <begin position="524"/>
        <end position="541"/>
    </location>
</feature>
<dbReference type="Proteomes" id="UP001158576">
    <property type="component" value="Chromosome 2"/>
</dbReference>
<comment type="catalytic activity">
    <reaction evidence="8">
        <text>L-threonyl-[protein] + ATP = O-phospho-L-threonyl-[protein] + ADP + H(+)</text>
        <dbReference type="Rhea" id="RHEA:46608"/>
        <dbReference type="Rhea" id="RHEA-COMP:11060"/>
        <dbReference type="Rhea" id="RHEA-COMP:11605"/>
        <dbReference type="ChEBI" id="CHEBI:15378"/>
        <dbReference type="ChEBI" id="CHEBI:30013"/>
        <dbReference type="ChEBI" id="CHEBI:30616"/>
        <dbReference type="ChEBI" id="CHEBI:61977"/>
        <dbReference type="ChEBI" id="CHEBI:456216"/>
        <dbReference type="EC" id="2.7.11.1"/>
    </reaction>
</comment>
<evidence type="ECO:0000256" key="11">
    <source>
        <dbReference type="SAM" id="MobiDB-lite"/>
    </source>
</evidence>
<dbReference type="Gene3D" id="1.10.510.10">
    <property type="entry name" value="Transferase(Phosphotransferase) domain 1"/>
    <property type="match status" value="1"/>
</dbReference>
<dbReference type="Pfam" id="PF00069">
    <property type="entry name" value="Pkinase"/>
    <property type="match status" value="1"/>
</dbReference>
<feature type="binding site" evidence="10">
    <location>
        <position position="51"/>
    </location>
    <ligand>
        <name>ATP</name>
        <dbReference type="ChEBI" id="CHEBI:30616"/>
    </ligand>
</feature>
<dbReference type="InterPro" id="IPR017441">
    <property type="entry name" value="Protein_kinase_ATP_BS"/>
</dbReference>
<reference evidence="13 14" key="1">
    <citation type="submission" date="2021-04" db="EMBL/GenBank/DDBJ databases">
        <authorList>
            <person name="Bliznina A."/>
        </authorList>
    </citation>
    <scope>NUCLEOTIDE SEQUENCE [LARGE SCALE GENOMIC DNA]</scope>
</reference>
<dbReference type="InterPro" id="IPR000719">
    <property type="entry name" value="Prot_kinase_dom"/>
</dbReference>
<evidence type="ECO:0000256" key="7">
    <source>
        <dbReference type="ARBA" id="ARBA00022840"/>
    </source>
</evidence>
<comment type="similarity">
    <text evidence="1">Belongs to the protein kinase superfamily. CAMK Ser/Thr protein kinase family. NIM1 subfamily.</text>
</comment>
<sequence length="549" mass="63390">MKADDIFGVVKDGIPTPFLEDWDFIGKLGEGAFGDVRLILNRKSKIKCAVKIINCDAMTEYQKKMLTREKNIHRAVKDHVNIIRYINSRYEHEVKAMFIFMEYAEGGELFDKLVPDVGMPEAQAKFYFAQLLEKDGQLKIIDFGSATACINKGRSERSFSVREHRQGTEGYMAPELFVPDGHYFPLRGDIWSMAVCLVAMLSGMLPWTIADQEIDEDYRDFRRHNYTEDPCWQNMSISAMKMIVKMLTHNDADRPKISWLADEVNGPKWLTTTHKEDIAFKYQFQERIKMFRGERFQEFLGHKSISQPEMLKHFGDEKNMTEFDEFKKEGEESTFKYIVKFNDIQSSTQDSTPSVSQPLDEISSKMLAGSSDKKELESDQIRVPRITRVWFEKAKKKEIIAKMLKHFSQYTVHEQIPEKYWRFESLKSKFEVRIMKTGDIYMLDCKRCRGCGIQFKRVFRDFKDALDELLLKKNILPHQQITYQEPGTSESSPLATPPTEKENKPVSGAIPAPTNLPESAVAKHKLEGDETKAAESDEPPAKRAALQEA</sequence>
<dbReference type="PANTHER" id="PTHR24346:SF107">
    <property type="entry name" value="SERINE_THREONINE-PROTEIN KINASE CHK1"/>
    <property type="match status" value="1"/>
</dbReference>
<dbReference type="Gene3D" id="3.30.200.20">
    <property type="entry name" value="Phosphorylase Kinase, domain 1"/>
    <property type="match status" value="1"/>
</dbReference>
<evidence type="ECO:0000256" key="4">
    <source>
        <dbReference type="ARBA" id="ARBA00022679"/>
    </source>
</evidence>
<keyword evidence="3" id="KW-0723">Serine/threonine-protein kinase</keyword>